<feature type="compositionally biased region" description="Low complexity" evidence="1">
    <location>
        <begin position="139"/>
        <end position="151"/>
    </location>
</feature>
<feature type="region of interest" description="Disordered" evidence="1">
    <location>
        <begin position="139"/>
        <end position="163"/>
    </location>
</feature>
<organism evidence="4">
    <name type="scientific">Anisakis simplex</name>
    <name type="common">Herring worm</name>
    <dbReference type="NCBI Taxonomy" id="6269"/>
    <lineage>
        <taxon>Eukaryota</taxon>
        <taxon>Metazoa</taxon>
        <taxon>Ecdysozoa</taxon>
        <taxon>Nematoda</taxon>
        <taxon>Chromadorea</taxon>
        <taxon>Rhabditida</taxon>
        <taxon>Spirurina</taxon>
        <taxon>Ascaridomorpha</taxon>
        <taxon>Ascaridoidea</taxon>
        <taxon>Anisakidae</taxon>
        <taxon>Anisakis</taxon>
        <taxon>Anisakis simplex complex</taxon>
    </lineage>
</organism>
<feature type="compositionally biased region" description="Low complexity" evidence="1">
    <location>
        <begin position="100"/>
        <end position="115"/>
    </location>
</feature>
<dbReference type="AlphaFoldDB" id="A0A0M3JF98"/>
<feature type="region of interest" description="Disordered" evidence="1">
    <location>
        <begin position="1"/>
        <end position="25"/>
    </location>
</feature>
<dbReference type="Proteomes" id="UP000267096">
    <property type="component" value="Unassembled WGS sequence"/>
</dbReference>
<feature type="compositionally biased region" description="Polar residues" evidence="1">
    <location>
        <begin position="80"/>
        <end position="94"/>
    </location>
</feature>
<reference evidence="2 3" key="2">
    <citation type="submission" date="2018-11" db="EMBL/GenBank/DDBJ databases">
        <authorList>
            <consortium name="Pathogen Informatics"/>
        </authorList>
    </citation>
    <scope>NUCLEOTIDE SEQUENCE [LARGE SCALE GENOMIC DNA]</scope>
</reference>
<feature type="region of interest" description="Disordered" evidence="1">
    <location>
        <begin position="80"/>
        <end position="115"/>
    </location>
</feature>
<protein>
    <submittedName>
        <fullName evidence="4">HJURP_C domain-containing protein</fullName>
    </submittedName>
</protein>
<proteinExistence type="predicted"/>
<accession>A0A0M3JF98</accession>
<evidence type="ECO:0000313" key="2">
    <source>
        <dbReference type="EMBL" id="VDK26488.1"/>
    </source>
</evidence>
<sequence length="163" mass="17785">MDGVKLFGKTLQIKPKNGSEQDISPKVIGRTPRRLRGGRARFERQCSDLAKCPHTLWQQRSERRWKRMFADNQERLIRQNSFGGMALSPSTNYQTPPPSASSYGGRSISSSSSSVASPTALSLASSLASLSGDPHMLMQLQGQGQFLPPGLAHHGSDPLPRPS</sequence>
<evidence type="ECO:0000256" key="1">
    <source>
        <dbReference type="SAM" id="MobiDB-lite"/>
    </source>
</evidence>
<dbReference type="EMBL" id="UYRR01012725">
    <property type="protein sequence ID" value="VDK26488.1"/>
    <property type="molecule type" value="Genomic_DNA"/>
</dbReference>
<keyword evidence="3" id="KW-1185">Reference proteome</keyword>
<gene>
    <name evidence="2" type="ORF">ASIM_LOCUS6079</name>
</gene>
<reference evidence="4" key="1">
    <citation type="submission" date="2017-02" db="UniProtKB">
        <authorList>
            <consortium name="WormBaseParasite"/>
        </authorList>
    </citation>
    <scope>IDENTIFICATION</scope>
</reference>
<dbReference type="WBParaSite" id="ASIM_0000629801-mRNA-1">
    <property type="protein sequence ID" value="ASIM_0000629801-mRNA-1"/>
    <property type="gene ID" value="ASIM_0000629801"/>
</dbReference>
<evidence type="ECO:0000313" key="3">
    <source>
        <dbReference type="Proteomes" id="UP000267096"/>
    </source>
</evidence>
<evidence type="ECO:0000313" key="4">
    <source>
        <dbReference type="WBParaSite" id="ASIM_0000629801-mRNA-1"/>
    </source>
</evidence>
<name>A0A0M3JF98_ANISI</name>